<dbReference type="Pfam" id="PF01965">
    <property type="entry name" value="DJ-1_PfpI"/>
    <property type="match status" value="1"/>
</dbReference>
<gene>
    <name evidence="5" type="ORF">H0264_35165</name>
</gene>
<feature type="domain" description="HTH araC/xylS-type" evidence="4">
    <location>
        <begin position="267"/>
        <end position="365"/>
    </location>
</feature>
<dbReference type="PANTHER" id="PTHR43130:SF3">
    <property type="entry name" value="HTH-TYPE TRANSCRIPTIONAL REGULATOR RV1931C"/>
    <property type="match status" value="1"/>
</dbReference>
<dbReference type="InterPro" id="IPR002818">
    <property type="entry name" value="DJ-1/PfpI"/>
</dbReference>
<sequence>MPITVAPHTNPDHTAVHSWRNRWESCRFHQDSRHRQGPTRGLSGIRLVGVDGRLVVVVGYHGVELLDIASVTSTLDMANRMGATPPYRMVLATQGGAAVECDSGLTLTAQQALEQINEVIDTLIVSGGLGHLDVAADERFVGHVRRLARQARRVASVCTGASVLAASGLLDGRRATTHWFYAKQLAAAYPKVHVDPEPIFVRHGHVATSGGVTSALDLTLAFIEEDHGAELARRISMGLVTYLRRPGDQAQVSVFVGNPEPAHRLVHRLVEHIQAHLAGDLSIEKLGAAVGLSQRHLTRLFVAELGDTPARYVRRARVEAAARLLTSTGLRLDEIAVQCGFGSAETLRQAFSAQFGTAPSVYRTRNRSRATPPA</sequence>
<dbReference type="SMART" id="SM00342">
    <property type="entry name" value="HTH_ARAC"/>
    <property type="match status" value="1"/>
</dbReference>
<dbReference type="AlphaFoldDB" id="A0A7D6VHV1"/>
<evidence type="ECO:0000313" key="5">
    <source>
        <dbReference type="EMBL" id="QLY30316.1"/>
    </source>
</evidence>
<dbReference type="InterPro" id="IPR018062">
    <property type="entry name" value="HTH_AraC-typ_CS"/>
</dbReference>
<dbReference type="SUPFAM" id="SSF46689">
    <property type="entry name" value="Homeodomain-like"/>
    <property type="match status" value="2"/>
</dbReference>
<name>A0A7D6VHV1_9NOCA</name>
<accession>A0A7D6VHV1</accession>
<dbReference type="KEGG" id="nhu:H0264_35165"/>
<dbReference type="PROSITE" id="PS00041">
    <property type="entry name" value="HTH_ARAC_FAMILY_1"/>
    <property type="match status" value="1"/>
</dbReference>
<dbReference type="GO" id="GO:0003700">
    <property type="term" value="F:DNA-binding transcription factor activity"/>
    <property type="evidence" value="ECO:0007669"/>
    <property type="project" value="InterPro"/>
</dbReference>
<dbReference type="PANTHER" id="PTHR43130">
    <property type="entry name" value="ARAC-FAMILY TRANSCRIPTIONAL REGULATOR"/>
    <property type="match status" value="1"/>
</dbReference>
<keyword evidence="1" id="KW-0805">Transcription regulation</keyword>
<dbReference type="InterPro" id="IPR029062">
    <property type="entry name" value="Class_I_gatase-like"/>
</dbReference>
<evidence type="ECO:0000313" key="6">
    <source>
        <dbReference type="Proteomes" id="UP000515512"/>
    </source>
</evidence>
<dbReference type="GO" id="GO:0043565">
    <property type="term" value="F:sequence-specific DNA binding"/>
    <property type="evidence" value="ECO:0007669"/>
    <property type="project" value="InterPro"/>
</dbReference>
<dbReference type="Pfam" id="PF12833">
    <property type="entry name" value="HTH_18"/>
    <property type="match status" value="1"/>
</dbReference>
<evidence type="ECO:0000256" key="2">
    <source>
        <dbReference type="ARBA" id="ARBA00023125"/>
    </source>
</evidence>
<dbReference type="InterPro" id="IPR009057">
    <property type="entry name" value="Homeodomain-like_sf"/>
</dbReference>
<reference evidence="5 6" key="1">
    <citation type="submission" date="2020-07" db="EMBL/GenBank/DDBJ databases">
        <authorList>
            <person name="Zhuang K."/>
            <person name="Ran Y."/>
        </authorList>
    </citation>
    <scope>NUCLEOTIDE SEQUENCE [LARGE SCALE GENOMIC DNA]</scope>
    <source>
        <strain evidence="5 6">WCH-YHL-001</strain>
    </source>
</reference>
<keyword evidence="3" id="KW-0804">Transcription</keyword>
<keyword evidence="6" id="KW-1185">Reference proteome</keyword>
<proteinExistence type="predicted"/>
<dbReference type="PROSITE" id="PS01124">
    <property type="entry name" value="HTH_ARAC_FAMILY_2"/>
    <property type="match status" value="1"/>
</dbReference>
<dbReference type="Proteomes" id="UP000515512">
    <property type="component" value="Chromosome"/>
</dbReference>
<protein>
    <submittedName>
        <fullName evidence="5">GlxA family transcriptional regulator</fullName>
    </submittedName>
</protein>
<dbReference type="InterPro" id="IPR052158">
    <property type="entry name" value="INH-QAR"/>
</dbReference>
<dbReference type="EMBL" id="CP059399">
    <property type="protein sequence ID" value="QLY30316.1"/>
    <property type="molecule type" value="Genomic_DNA"/>
</dbReference>
<keyword evidence="2" id="KW-0238">DNA-binding</keyword>
<evidence type="ECO:0000256" key="1">
    <source>
        <dbReference type="ARBA" id="ARBA00023015"/>
    </source>
</evidence>
<dbReference type="SUPFAM" id="SSF52317">
    <property type="entry name" value="Class I glutamine amidotransferase-like"/>
    <property type="match status" value="1"/>
</dbReference>
<evidence type="ECO:0000259" key="4">
    <source>
        <dbReference type="PROSITE" id="PS01124"/>
    </source>
</evidence>
<dbReference type="InterPro" id="IPR018060">
    <property type="entry name" value="HTH_AraC"/>
</dbReference>
<dbReference type="Gene3D" id="3.40.50.880">
    <property type="match status" value="1"/>
</dbReference>
<evidence type="ECO:0000256" key="3">
    <source>
        <dbReference type="ARBA" id="ARBA00023163"/>
    </source>
</evidence>
<organism evidence="5 6">
    <name type="scientific">Nocardia huaxiensis</name>
    <dbReference type="NCBI Taxonomy" id="2755382"/>
    <lineage>
        <taxon>Bacteria</taxon>
        <taxon>Bacillati</taxon>
        <taxon>Actinomycetota</taxon>
        <taxon>Actinomycetes</taxon>
        <taxon>Mycobacteriales</taxon>
        <taxon>Nocardiaceae</taxon>
        <taxon>Nocardia</taxon>
    </lineage>
</organism>
<dbReference type="Gene3D" id="1.10.10.60">
    <property type="entry name" value="Homeodomain-like"/>
    <property type="match status" value="1"/>
</dbReference>
<dbReference type="CDD" id="cd03137">
    <property type="entry name" value="GATase1_AraC_1"/>
    <property type="match status" value="1"/>
</dbReference>